<evidence type="ECO:0000313" key="2">
    <source>
        <dbReference type="EMBL" id="KAK6170794.1"/>
    </source>
</evidence>
<feature type="signal peptide" evidence="1">
    <location>
        <begin position="1"/>
        <end position="18"/>
    </location>
</feature>
<evidence type="ECO:0000313" key="3">
    <source>
        <dbReference type="Proteomes" id="UP001347796"/>
    </source>
</evidence>
<keyword evidence="1" id="KW-0732">Signal</keyword>
<protein>
    <recommendedName>
        <fullName evidence="4">VWFC domain-containing protein</fullName>
    </recommendedName>
</protein>
<sequence length="171" mass="19589">MLLFVVSIFMLGSYGVLGQCEDRDFDEMFFRDEGQTWIQGCDVCVCKNTKITCSGGPKCTMPFSEDLKRTCLRWTDDKCCCLKEGCRSEVDHKEYNFGDFMPMDQNGCKTCRCEAHSRGICKYDMAKAGCSGVVKRKSLRFTSQSVNSWMLFLIVVNILCWSEFVKFPDLK</sequence>
<organism evidence="2 3">
    <name type="scientific">Patella caerulea</name>
    <name type="common">Rayed Mediterranean limpet</name>
    <dbReference type="NCBI Taxonomy" id="87958"/>
    <lineage>
        <taxon>Eukaryota</taxon>
        <taxon>Metazoa</taxon>
        <taxon>Spiralia</taxon>
        <taxon>Lophotrochozoa</taxon>
        <taxon>Mollusca</taxon>
        <taxon>Gastropoda</taxon>
        <taxon>Patellogastropoda</taxon>
        <taxon>Patelloidea</taxon>
        <taxon>Patellidae</taxon>
        <taxon>Patella</taxon>
    </lineage>
</organism>
<reference evidence="2 3" key="1">
    <citation type="submission" date="2024-01" db="EMBL/GenBank/DDBJ databases">
        <title>The genome of the rayed Mediterranean limpet Patella caerulea (Linnaeus, 1758).</title>
        <authorList>
            <person name="Anh-Thu Weber A."/>
            <person name="Halstead-Nussloch G."/>
        </authorList>
    </citation>
    <scope>NUCLEOTIDE SEQUENCE [LARGE SCALE GENOMIC DNA]</scope>
    <source>
        <strain evidence="2">AATW-2023a</strain>
        <tissue evidence="2">Whole specimen</tissue>
    </source>
</reference>
<proteinExistence type="predicted"/>
<feature type="chain" id="PRO_5043025816" description="VWFC domain-containing protein" evidence="1">
    <location>
        <begin position="19"/>
        <end position="171"/>
    </location>
</feature>
<dbReference type="AlphaFoldDB" id="A0AAN8J998"/>
<name>A0AAN8J998_PATCE</name>
<evidence type="ECO:0008006" key="4">
    <source>
        <dbReference type="Google" id="ProtNLM"/>
    </source>
</evidence>
<gene>
    <name evidence="2" type="ORF">SNE40_019099</name>
</gene>
<evidence type="ECO:0000256" key="1">
    <source>
        <dbReference type="SAM" id="SignalP"/>
    </source>
</evidence>
<accession>A0AAN8J998</accession>
<dbReference type="Proteomes" id="UP001347796">
    <property type="component" value="Unassembled WGS sequence"/>
</dbReference>
<keyword evidence="3" id="KW-1185">Reference proteome</keyword>
<dbReference type="EMBL" id="JAZGQO010000014">
    <property type="protein sequence ID" value="KAK6170794.1"/>
    <property type="molecule type" value="Genomic_DNA"/>
</dbReference>
<comment type="caution">
    <text evidence="2">The sequence shown here is derived from an EMBL/GenBank/DDBJ whole genome shotgun (WGS) entry which is preliminary data.</text>
</comment>